<dbReference type="Proteomes" id="UP000589373">
    <property type="component" value="Unassembled WGS sequence"/>
</dbReference>
<dbReference type="RefSeq" id="WP_276646771.1">
    <property type="nucleotide sequence ID" value="NZ_JAAZCD010000196.1"/>
</dbReference>
<dbReference type="EMBL" id="JAAZCD010000196">
    <property type="protein sequence ID" value="NLD32308.1"/>
    <property type="molecule type" value="Genomic_DNA"/>
</dbReference>
<evidence type="ECO:0000313" key="2">
    <source>
        <dbReference type="Proteomes" id="UP000589373"/>
    </source>
</evidence>
<accession>A0A847D6Q0</accession>
<organism evidence="1 2">
    <name type="scientific">Trichococcus flocculiformis</name>
    <dbReference type="NCBI Taxonomy" id="82803"/>
    <lineage>
        <taxon>Bacteria</taxon>
        <taxon>Bacillati</taxon>
        <taxon>Bacillota</taxon>
        <taxon>Bacilli</taxon>
        <taxon>Lactobacillales</taxon>
        <taxon>Carnobacteriaceae</taxon>
        <taxon>Trichococcus</taxon>
    </lineage>
</organism>
<reference evidence="1 2" key="1">
    <citation type="journal article" date="2020" name="Biotechnol. Biofuels">
        <title>New insights from the biogas microbiome by comprehensive genome-resolved metagenomics of nearly 1600 species originating from multiple anaerobic digesters.</title>
        <authorList>
            <person name="Campanaro S."/>
            <person name="Treu L."/>
            <person name="Rodriguez-R L.M."/>
            <person name="Kovalovszki A."/>
            <person name="Ziels R.M."/>
            <person name="Maus I."/>
            <person name="Zhu X."/>
            <person name="Kougias P.G."/>
            <person name="Basile A."/>
            <person name="Luo G."/>
            <person name="Schluter A."/>
            <person name="Konstantinidis K.T."/>
            <person name="Angelidaki I."/>
        </authorList>
    </citation>
    <scope>NUCLEOTIDE SEQUENCE [LARGE SCALE GENOMIC DNA]</scope>
    <source>
        <strain evidence="1">AS07pgkLD_105</strain>
    </source>
</reference>
<protein>
    <submittedName>
        <fullName evidence="1">Uncharacterized protein</fullName>
    </submittedName>
</protein>
<proteinExistence type="predicted"/>
<gene>
    <name evidence="1" type="ORF">GX662_08675</name>
</gene>
<comment type="caution">
    <text evidence="1">The sequence shown here is derived from an EMBL/GenBank/DDBJ whole genome shotgun (WGS) entry which is preliminary data.</text>
</comment>
<dbReference type="AlphaFoldDB" id="A0A847D6Q0"/>
<sequence>MNNGAFIVGRDIFESGLWSDVQKFRIFLFIVGHAVFKDEGIDKGTVHIKRGQYLRSYRNLQRDLEYFENRSEKIYPLASISRKVSELVADGYLQTEETKLGTLFTVLEYDRYQDFSTYKKEPGTVLEQPRNSVGTALEQSWNNNNQENQENQENQLKDNSPKSKKRIYDVDSIHYQLAEYLFEQMKKNNPEARKPDFHKWANDIRLMMEIDNRKEEQVRNMITWSQSNDFWKGNILSAKKLRDKYDQMKVQANQSYKNNNAAAPKNDSVKYDIKQSEFFKVPEGYSFDD</sequence>
<name>A0A847D6Q0_9LACT</name>
<evidence type="ECO:0000313" key="1">
    <source>
        <dbReference type="EMBL" id="NLD32308.1"/>
    </source>
</evidence>